<dbReference type="SUPFAM" id="SSF56281">
    <property type="entry name" value="Metallo-hydrolase/oxidoreductase"/>
    <property type="match status" value="1"/>
</dbReference>
<protein>
    <submittedName>
        <fullName evidence="2">MBL fold metallo-hydrolase</fullName>
    </submittedName>
</protein>
<proteinExistence type="predicted"/>
<organism evidence="2 3">
    <name type="scientific">Candidatus Oscillibacter excrementigallinarum</name>
    <dbReference type="NCBI Taxonomy" id="2838716"/>
    <lineage>
        <taxon>Bacteria</taxon>
        <taxon>Bacillati</taxon>
        <taxon>Bacillota</taxon>
        <taxon>Clostridia</taxon>
        <taxon>Eubacteriales</taxon>
        <taxon>Oscillospiraceae</taxon>
        <taxon>Oscillibacter</taxon>
    </lineage>
</organism>
<dbReference type="InterPro" id="IPR050855">
    <property type="entry name" value="NDM-1-like"/>
</dbReference>
<dbReference type="PANTHER" id="PTHR42951">
    <property type="entry name" value="METALLO-BETA-LACTAMASE DOMAIN-CONTAINING"/>
    <property type="match status" value="1"/>
</dbReference>
<dbReference type="Pfam" id="PF00753">
    <property type="entry name" value="Lactamase_B"/>
    <property type="match status" value="1"/>
</dbReference>
<gene>
    <name evidence="2" type="ORF">H9787_04515</name>
</gene>
<dbReference type="EMBL" id="DWZJ01000034">
    <property type="protein sequence ID" value="HJB12954.1"/>
    <property type="molecule type" value="Genomic_DNA"/>
</dbReference>
<dbReference type="InterPro" id="IPR001279">
    <property type="entry name" value="Metallo-B-lactamas"/>
</dbReference>
<name>A0A9D2LHY8_9FIRM</name>
<accession>A0A9D2LHY8</accession>
<dbReference type="AlphaFoldDB" id="A0A9D2LHY8"/>
<comment type="caution">
    <text evidence="2">The sequence shown here is derived from an EMBL/GenBank/DDBJ whole genome shotgun (WGS) entry which is preliminary data.</text>
</comment>
<evidence type="ECO:0000313" key="3">
    <source>
        <dbReference type="Proteomes" id="UP000823824"/>
    </source>
</evidence>
<evidence type="ECO:0000259" key="1">
    <source>
        <dbReference type="SMART" id="SM00849"/>
    </source>
</evidence>
<sequence length="314" mass="35738">MLKIVGIGQSHFADYDQAVSSPDIEIEQITPNVFTFPGIRGCDPSMVLTSQGAVFIDTAQWITQLEQMIGFAKEKCGGVRYVINTESHIDHVFGNPYLKKEGATIISHEKMADSYYKIPPSFNQTTYEYNLDLLRRQDPTQTAKLLPEGEEEIGKPDITFSDRMTLKLGDHTFQIFHTPGHSPEQASVYVPQERCVFVGDNIFNACQIWLHSVDFDDLFHSLDWLQSLDVDYIIPGHGPVKGKECIVENKQFLYAWLAAVGEGIEKGWSKEECVERISFADRCPMDIGQPECMEYVQTNNVRKCYDYLMRKAEL</sequence>
<dbReference type="InterPro" id="IPR036866">
    <property type="entry name" value="RibonucZ/Hydroxyglut_hydro"/>
</dbReference>
<dbReference type="SMART" id="SM00849">
    <property type="entry name" value="Lactamase_B"/>
    <property type="match status" value="1"/>
</dbReference>
<reference evidence="2" key="2">
    <citation type="submission" date="2021-04" db="EMBL/GenBank/DDBJ databases">
        <authorList>
            <person name="Gilroy R."/>
        </authorList>
    </citation>
    <scope>NUCLEOTIDE SEQUENCE</scope>
    <source>
        <strain evidence="2">ChiBcec18-1249</strain>
    </source>
</reference>
<dbReference type="CDD" id="cd16282">
    <property type="entry name" value="metallo-hydrolase-like_MBL-fold"/>
    <property type="match status" value="1"/>
</dbReference>
<reference evidence="2" key="1">
    <citation type="journal article" date="2021" name="PeerJ">
        <title>Extensive microbial diversity within the chicken gut microbiome revealed by metagenomics and culture.</title>
        <authorList>
            <person name="Gilroy R."/>
            <person name="Ravi A."/>
            <person name="Getino M."/>
            <person name="Pursley I."/>
            <person name="Horton D.L."/>
            <person name="Alikhan N.F."/>
            <person name="Baker D."/>
            <person name="Gharbi K."/>
            <person name="Hall N."/>
            <person name="Watson M."/>
            <person name="Adriaenssens E.M."/>
            <person name="Foster-Nyarko E."/>
            <person name="Jarju S."/>
            <person name="Secka A."/>
            <person name="Antonio M."/>
            <person name="Oren A."/>
            <person name="Chaudhuri R.R."/>
            <person name="La Ragione R."/>
            <person name="Hildebrand F."/>
            <person name="Pallen M.J."/>
        </authorList>
    </citation>
    <scope>NUCLEOTIDE SEQUENCE</scope>
    <source>
        <strain evidence="2">ChiBcec18-1249</strain>
    </source>
</reference>
<feature type="domain" description="Metallo-beta-lactamase" evidence="1">
    <location>
        <begin position="41"/>
        <end position="237"/>
    </location>
</feature>
<dbReference type="PANTHER" id="PTHR42951:SF4">
    <property type="entry name" value="ACYL-COENZYME A THIOESTERASE MBLAC2"/>
    <property type="match status" value="1"/>
</dbReference>
<dbReference type="Proteomes" id="UP000823824">
    <property type="component" value="Unassembled WGS sequence"/>
</dbReference>
<evidence type="ECO:0000313" key="2">
    <source>
        <dbReference type="EMBL" id="HJB12954.1"/>
    </source>
</evidence>
<dbReference type="Gene3D" id="3.60.15.10">
    <property type="entry name" value="Ribonuclease Z/Hydroxyacylglutathione hydrolase-like"/>
    <property type="match status" value="1"/>
</dbReference>